<feature type="domain" description="Major facilitator superfamily (MFS) profile" evidence="5">
    <location>
        <begin position="1"/>
        <end position="430"/>
    </location>
</feature>
<evidence type="ECO:0000313" key="6">
    <source>
        <dbReference type="EMBL" id="KAA6117399.1"/>
    </source>
</evidence>
<dbReference type="GO" id="GO:0022857">
    <property type="term" value="F:transmembrane transporter activity"/>
    <property type="evidence" value="ECO:0007669"/>
    <property type="project" value="InterPro"/>
</dbReference>
<evidence type="ECO:0000256" key="1">
    <source>
        <dbReference type="ARBA" id="ARBA00022692"/>
    </source>
</evidence>
<dbReference type="Pfam" id="PF07690">
    <property type="entry name" value="MFS_1"/>
    <property type="match status" value="1"/>
</dbReference>
<reference evidence="6 7" key="1">
    <citation type="submission" date="2019-09" db="EMBL/GenBank/DDBJ databases">
        <title>Isolation of a novel species in the genus Cupriavidus from patients with sepsis using whole genome sequencing.</title>
        <authorList>
            <person name="Kweon O.J."/>
            <person name="Lee M.-K."/>
        </authorList>
    </citation>
    <scope>NUCLEOTIDE SEQUENCE [LARGE SCALE GENOMIC DNA]</scope>
    <source>
        <strain evidence="6 7">MKL-01</strain>
    </source>
</reference>
<feature type="transmembrane region" description="Helical" evidence="4">
    <location>
        <begin position="373"/>
        <end position="395"/>
    </location>
</feature>
<dbReference type="SUPFAM" id="SSF103473">
    <property type="entry name" value="MFS general substrate transporter"/>
    <property type="match status" value="1"/>
</dbReference>
<evidence type="ECO:0000313" key="7">
    <source>
        <dbReference type="Proteomes" id="UP000324324"/>
    </source>
</evidence>
<feature type="transmembrane region" description="Helical" evidence="4">
    <location>
        <begin position="316"/>
        <end position="335"/>
    </location>
</feature>
<keyword evidence="3 4" id="KW-0472">Membrane</keyword>
<sequence length="438" mass="45240">MAPVIRNSTGLDYRGMAWLTLLPMVLIGVGACLAPAMRRWLGERRAVLLALALVGIGSLLRLAWPGGTALIATAALCGLGTAAAQAALPAIVKRQFPARMAMVMGLYSAALMAGGALGAQLTPWIAGLSGSWHAGLAVWALPAWAGWLLAWRTLPRGAAVEPAISCRDVADARANANDVVDARAEAHAADVADARAKANATDTVDASAKANAAHVADARAKANAAHTVDASAKASRPTAIPVLRLLKRPRTWLLMASFGVMNGGYASLIAWLAAYYQERGWSGPASGGLIAVMSVAQAVAALALPTLAARSPDRRAWLALALALQAIGFAGLAGWPDLAPLAWAIIGGAGLGGCFSLYLVVALDHLPRPEDAAALGALMQGGGFLLAGCAPWLAAVLHDATGSFAAAWWYHLAAVVLVMLATTRFDPRRYLLAMPSRV</sequence>
<dbReference type="PROSITE" id="PS50850">
    <property type="entry name" value="MFS"/>
    <property type="match status" value="1"/>
</dbReference>
<evidence type="ECO:0000256" key="2">
    <source>
        <dbReference type="ARBA" id="ARBA00022989"/>
    </source>
</evidence>
<comment type="caution">
    <text evidence="6">The sequence shown here is derived from an EMBL/GenBank/DDBJ whole genome shotgun (WGS) entry which is preliminary data.</text>
</comment>
<dbReference type="Gene3D" id="1.20.1250.20">
    <property type="entry name" value="MFS general substrate transporter like domains"/>
    <property type="match status" value="2"/>
</dbReference>
<dbReference type="InterPro" id="IPR036259">
    <property type="entry name" value="MFS_trans_sf"/>
</dbReference>
<dbReference type="InterPro" id="IPR052524">
    <property type="entry name" value="MFS_Cyanate_Porter"/>
</dbReference>
<feature type="transmembrane region" description="Helical" evidence="4">
    <location>
        <begin position="407"/>
        <end position="425"/>
    </location>
</feature>
<organism evidence="6 7">
    <name type="scientific">Cupriavidus cauae</name>
    <dbReference type="NCBI Taxonomy" id="2608999"/>
    <lineage>
        <taxon>Bacteria</taxon>
        <taxon>Pseudomonadati</taxon>
        <taxon>Pseudomonadota</taxon>
        <taxon>Betaproteobacteria</taxon>
        <taxon>Burkholderiales</taxon>
        <taxon>Burkholderiaceae</taxon>
        <taxon>Cupriavidus</taxon>
    </lineage>
</organism>
<feature type="transmembrane region" description="Helical" evidence="4">
    <location>
        <begin position="341"/>
        <end position="361"/>
    </location>
</feature>
<dbReference type="AlphaFoldDB" id="A0A5M8A414"/>
<feature type="transmembrane region" description="Helical" evidence="4">
    <location>
        <begin position="70"/>
        <end position="92"/>
    </location>
</feature>
<feature type="transmembrane region" description="Helical" evidence="4">
    <location>
        <begin position="104"/>
        <end position="126"/>
    </location>
</feature>
<dbReference type="EMBL" id="VWRN01000068">
    <property type="protein sequence ID" value="KAA6117399.1"/>
    <property type="molecule type" value="Genomic_DNA"/>
</dbReference>
<keyword evidence="2 4" id="KW-1133">Transmembrane helix</keyword>
<feature type="transmembrane region" description="Helical" evidence="4">
    <location>
        <begin position="288"/>
        <end position="309"/>
    </location>
</feature>
<evidence type="ECO:0000256" key="3">
    <source>
        <dbReference type="ARBA" id="ARBA00023136"/>
    </source>
</evidence>
<dbReference type="Proteomes" id="UP000324324">
    <property type="component" value="Unassembled WGS sequence"/>
</dbReference>
<feature type="transmembrane region" description="Helical" evidence="4">
    <location>
        <begin position="46"/>
        <end position="64"/>
    </location>
</feature>
<feature type="transmembrane region" description="Helical" evidence="4">
    <location>
        <begin position="15"/>
        <end position="34"/>
    </location>
</feature>
<protein>
    <submittedName>
        <fullName evidence="6">CynX/NimT family MFS transporter</fullName>
    </submittedName>
</protein>
<name>A0A5M8A414_9BURK</name>
<keyword evidence="7" id="KW-1185">Reference proteome</keyword>
<evidence type="ECO:0000259" key="5">
    <source>
        <dbReference type="PROSITE" id="PS50850"/>
    </source>
</evidence>
<dbReference type="InterPro" id="IPR011701">
    <property type="entry name" value="MFS"/>
</dbReference>
<accession>A0A5M8A414</accession>
<proteinExistence type="predicted"/>
<feature type="transmembrane region" description="Helical" evidence="4">
    <location>
        <begin position="252"/>
        <end position="276"/>
    </location>
</feature>
<evidence type="ECO:0000256" key="4">
    <source>
        <dbReference type="SAM" id="Phobius"/>
    </source>
</evidence>
<dbReference type="InterPro" id="IPR020846">
    <property type="entry name" value="MFS_dom"/>
</dbReference>
<dbReference type="PANTHER" id="PTHR23523:SF1">
    <property type="entry name" value="CYANATE TRANSPORT PROTEIN CYNX"/>
    <property type="match status" value="1"/>
</dbReference>
<feature type="transmembrane region" description="Helical" evidence="4">
    <location>
        <begin position="132"/>
        <end position="151"/>
    </location>
</feature>
<dbReference type="PROSITE" id="PS51257">
    <property type="entry name" value="PROKAR_LIPOPROTEIN"/>
    <property type="match status" value="1"/>
</dbReference>
<keyword evidence="1 4" id="KW-0812">Transmembrane</keyword>
<gene>
    <name evidence="6" type="ORF">F1599_23620</name>
</gene>
<dbReference type="PANTHER" id="PTHR23523">
    <property type="match status" value="1"/>
</dbReference>